<reference evidence="4" key="1">
    <citation type="submission" date="2021-02" db="EMBL/GenBank/DDBJ databases">
        <authorList>
            <person name="Nowell W R."/>
        </authorList>
    </citation>
    <scope>NUCLEOTIDE SEQUENCE</scope>
</reference>
<gene>
    <name evidence="4" type="ORF">XAT740_LOCUS48146</name>
</gene>
<dbReference type="EMBL" id="CAJNOR010006845">
    <property type="protein sequence ID" value="CAF1604783.1"/>
    <property type="molecule type" value="Genomic_DNA"/>
</dbReference>
<comment type="caution">
    <text evidence="4">The sequence shown here is derived from an EMBL/GenBank/DDBJ whole genome shotgun (WGS) entry which is preliminary data.</text>
</comment>
<protein>
    <recommendedName>
        <fullName evidence="3">Lipocalin/cytosolic fatty-acid binding domain-containing protein</fullName>
    </recommendedName>
</protein>
<evidence type="ECO:0000313" key="4">
    <source>
        <dbReference type="EMBL" id="CAF1604783.1"/>
    </source>
</evidence>
<dbReference type="InterPro" id="IPR000463">
    <property type="entry name" value="Fatty_acid-bd"/>
</dbReference>
<dbReference type="GO" id="GO:0008289">
    <property type="term" value="F:lipid binding"/>
    <property type="evidence" value="ECO:0007669"/>
    <property type="project" value="UniProtKB-KW"/>
</dbReference>
<dbReference type="InterPro" id="IPR031259">
    <property type="entry name" value="ILBP"/>
</dbReference>
<dbReference type="Pfam" id="PF00061">
    <property type="entry name" value="Lipocalin"/>
    <property type="match status" value="1"/>
</dbReference>
<dbReference type="PRINTS" id="PR00178">
    <property type="entry name" value="FATTYACIDBP"/>
</dbReference>
<dbReference type="InterPro" id="IPR012674">
    <property type="entry name" value="Calycin"/>
</dbReference>
<keyword evidence="2" id="KW-0446">Lipid-binding</keyword>
<dbReference type="Gene3D" id="2.40.128.20">
    <property type="match status" value="1"/>
</dbReference>
<feature type="domain" description="Lipocalin/cytosolic fatty-acid binding" evidence="3">
    <location>
        <begin position="11"/>
        <end position="123"/>
    </location>
</feature>
<accession>A0A816B2K8</accession>
<comment type="similarity">
    <text evidence="1">Belongs to the calycin superfamily. Fatty-acid binding protein (FABP) family.</text>
</comment>
<dbReference type="SUPFAM" id="SSF50814">
    <property type="entry name" value="Lipocalins"/>
    <property type="match status" value="1"/>
</dbReference>
<evidence type="ECO:0000259" key="3">
    <source>
        <dbReference type="Pfam" id="PF00061"/>
    </source>
</evidence>
<name>A0A816B2K8_ADIRI</name>
<sequence>MAATSGIEKLQGTWEYVDGEHFDDYMKEIGVGFALRQSAKLVKPKLVISQNGDRWTLKSESTLKSASYEFTPDVEFDETRLDGEIVKSTIRFDNNKWVHTMRDKNGKESTITRWVDDQGQQQIEMKAGNVTARRWYKRAD</sequence>
<dbReference type="AlphaFoldDB" id="A0A816B2K8"/>
<keyword evidence="5" id="KW-1185">Reference proteome</keyword>
<dbReference type="Proteomes" id="UP000663828">
    <property type="component" value="Unassembled WGS sequence"/>
</dbReference>
<evidence type="ECO:0000256" key="1">
    <source>
        <dbReference type="ARBA" id="ARBA00008390"/>
    </source>
</evidence>
<organism evidence="4 5">
    <name type="scientific">Adineta ricciae</name>
    <name type="common">Rotifer</name>
    <dbReference type="NCBI Taxonomy" id="249248"/>
    <lineage>
        <taxon>Eukaryota</taxon>
        <taxon>Metazoa</taxon>
        <taxon>Spiralia</taxon>
        <taxon>Gnathifera</taxon>
        <taxon>Rotifera</taxon>
        <taxon>Eurotatoria</taxon>
        <taxon>Bdelloidea</taxon>
        <taxon>Adinetida</taxon>
        <taxon>Adinetidae</taxon>
        <taxon>Adineta</taxon>
    </lineage>
</organism>
<dbReference type="PANTHER" id="PTHR11955">
    <property type="entry name" value="FATTY ACID BINDING PROTEIN"/>
    <property type="match status" value="1"/>
</dbReference>
<evidence type="ECO:0000313" key="5">
    <source>
        <dbReference type="Proteomes" id="UP000663828"/>
    </source>
</evidence>
<dbReference type="CDD" id="cd00742">
    <property type="entry name" value="FABP"/>
    <property type="match status" value="1"/>
</dbReference>
<evidence type="ECO:0000256" key="2">
    <source>
        <dbReference type="ARBA" id="ARBA00023121"/>
    </source>
</evidence>
<dbReference type="InterPro" id="IPR000566">
    <property type="entry name" value="Lipocln_cytosolic_FA-bd_dom"/>
</dbReference>
<dbReference type="FunFam" id="2.40.128.20:FF:000001">
    <property type="entry name" value="Fatty acid-binding protein, adipocyte"/>
    <property type="match status" value="1"/>
</dbReference>
<proteinExistence type="inferred from homology"/>